<accession>A0A9D9E7R1</accession>
<comment type="similarity">
    <text evidence="2">Belongs to the ABC-2 integral membrane protein family.</text>
</comment>
<comment type="subcellular location">
    <subcellularLocation>
        <location evidence="1">Cell membrane</location>
        <topology evidence="1">Multi-pass membrane protein</topology>
    </subcellularLocation>
</comment>
<dbReference type="Gene3D" id="3.40.1710.10">
    <property type="entry name" value="abc type-2 transporter like domain"/>
    <property type="match status" value="1"/>
</dbReference>
<dbReference type="Proteomes" id="UP000823636">
    <property type="component" value="Unassembled WGS sequence"/>
</dbReference>
<dbReference type="PANTHER" id="PTHR30294:SF29">
    <property type="entry name" value="MULTIDRUG ABC TRANSPORTER PERMEASE YBHS-RELATED"/>
    <property type="match status" value="1"/>
</dbReference>
<dbReference type="InterPro" id="IPR013525">
    <property type="entry name" value="ABC2_TM"/>
</dbReference>
<evidence type="ECO:0000256" key="4">
    <source>
        <dbReference type="ARBA" id="ARBA00022475"/>
    </source>
</evidence>
<feature type="transmembrane region" description="Helical" evidence="8">
    <location>
        <begin position="171"/>
        <end position="195"/>
    </location>
</feature>
<feature type="transmembrane region" description="Helical" evidence="8">
    <location>
        <begin position="20"/>
        <end position="40"/>
    </location>
</feature>
<feature type="transmembrane region" description="Helical" evidence="8">
    <location>
        <begin position="343"/>
        <end position="361"/>
    </location>
</feature>
<evidence type="ECO:0000259" key="9">
    <source>
        <dbReference type="PROSITE" id="PS51012"/>
    </source>
</evidence>
<dbReference type="InterPro" id="IPR051449">
    <property type="entry name" value="ABC-2_transporter_component"/>
</dbReference>
<feature type="transmembrane region" description="Helical" evidence="8">
    <location>
        <begin position="249"/>
        <end position="272"/>
    </location>
</feature>
<gene>
    <name evidence="10" type="ORF">IAC54_06615</name>
</gene>
<dbReference type="GO" id="GO:0005886">
    <property type="term" value="C:plasma membrane"/>
    <property type="evidence" value="ECO:0007669"/>
    <property type="project" value="UniProtKB-SubCell"/>
</dbReference>
<evidence type="ECO:0000256" key="2">
    <source>
        <dbReference type="ARBA" id="ARBA00007783"/>
    </source>
</evidence>
<dbReference type="PROSITE" id="PS51012">
    <property type="entry name" value="ABC_TM2"/>
    <property type="match status" value="1"/>
</dbReference>
<feature type="transmembrane region" description="Helical" evidence="8">
    <location>
        <begin position="284"/>
        <end position="303"/>
    </location>
</feature>
<keyword evidence="7 8" id="KW-0472">Membrane</keyword>
<feature type="domain" description="ABC transmembrane type-2" evidence="9">
    <location>
        <begin position="135"/>
        <end position="364"/>
    </location>
</feature>
<keyword evidence="3" id="KW-0813">Transport</keyword>
<sequence length="365" mass="41155">MEVLKYLIEKEFKQFGRNPFMIRLALLFPIMVMLIFPWVATLDITGVNIDIVDNDRSETSKKLIEKIEASTYFKLHAMEQEYRFAFENMKYGKSDIILEIPEGFEKDLINGVPCQAGVFANAVDGTKGALGSSYLASIVNGFAAEQSGTVQKMPVKIKVQNRYNPTLNYRFYMIPAIMIILIILICGFLPALNIVSEKEIGTIEQINVTPVGKYQFILAKMIPFWIMGITAFSLCFALAYWIYGLIPAGSLLTVYGASLIFVLAMSGMGLIISNYSATMQQSMFLMFFFVMIFLLMSGLFTPVSSMPDWAQWIAVFNPPRYIVEIMRGVYLKGSSFADLKPQFAALTAFAVFLSAWAILSYRKRN</sequence>
<name>A0A9D9E7R1_9BACT</name>
<evidence type="ECO:0000256" key="8">
    <source>
        <dbReference type="SAM" id="Phobius"/>
    </source>
</evidence>
<dbReference type="GO" id="GO:0140359">
    <property type="term" value="F:ABC-type transporter activity"/>
    <property type="evidence" value="ECO:0007669"/>
    <property type="project" value="InterPro"/>
</dbReference>
<evidence type="ECO:0000256" key="3">
    <source>
        <dbReference type="ARBA" id="ARBA00022448"/>
    </source>
</evidence>
<evidence type="ECO:0000256" key="5">
    <source>
        <dbReference type="ARBA" id="ARBA00022692"/>
    </source>
</evidence>
<organism evidence="10 11">
    <name type="scientific">Candidatus Caccoplasma merdipullorum</name>
    <dbReference type="NCBI Taxonomy" id="2840718"/>
    <lineage>
        <taxon>Bacteria</taxon>
        <taxon>Pseudomonadati</taxon>
        <taxon>Bacteroidota</taxon>
        <taxon>Bacteroidia</taxon>
        <taxon>Bacteroidales</taxon>
        <taxon>Bacteroidaceae</taxon>
        <taxon>Bacteroidaceae incertae sedis</taxon>
        <taxon>Candidatus Caccoplasma</taxon>
    </lineage>
</organism>
<dbReference type="AlphaFoldDB" id="A0A9D9E7R1"/>
<keyword evidence="6 8" id="KW-1133">Transmembrane helix</keyword>
<dbReference type="InterPro" id="IPR047817">
    <property type="entry name" value="ABC2_TM_bact-type"/>
</dbReference>
<proteinExistence type="inferred from homology"/>
<dbReference type="Pfam" id="PF12698">
    <property type="entry name" value="ABC2_membrane_3"/>
    <property type="match status" value="1"/>
</dbReference>
<feature type="transmembrane region" description="Helical" evidence="8">
    <location>
        <begin position="222"/>
        <end position="243"/>
    </location>
</feature>
<reference evidence="10" key="1">
    <citation type="submission" date="2020-10" db="EMBL/GenBank/DDBJ databases">
        <authorList>
            <person name="Gilroy R."/>
        </authorList>
    </citation>
    <scope>NUCLEOTIDE SEQUENCE</scope>
    <source>
        <strain evidence="10">G3-4614</strain>
    </source>
</reference>
<evidence type="ECO:0000313" key="11">
    <source>
        <dbReference type="Proteomes" id="UP000823636"/>
    </source>
</evidence>
<reference evidence="10" key="2">
    <citation type="journal article" date="2021" name="PeerJ">
        <title>Extensive microbial diversity within the chicken gut microbiome revealed by metagenomics and culture.</title>
        <authorList>
            <person name="Gilroy R."/>
            <person name="Ravi A."/>
            <person name="Getino M."/>
            <person name="Pursley I."/>
            <person name="Horton D.L."/>
            <person name="Alikhan N.F."/>
            <person name="Baker D."/>
            <person name="Gharbi K."/>
            <person name="Hall N."/>
            <person name="Watson M."/>
            <person name="Adriaenssens E.M."/>
            <person name="Foster-Nyarko E."/>
            <person name="Jarju S."/>
            <person name="Secka A."/>
            <person name="Antonio M."/>
            <person name="Oren A."/>
            <person name="Chaudhuri R.R."/>
            <person name="La Ragione R."/>
            <person name="Hildebrand F."/>
            <person name="Pallen M.J."/>
        </authorList>
    </citation>
    <scope>NUCLEOTIDE SEQUENCE</scope>
    <source>
        <strain evidence="10">G3-4614</strain>
    </source>
</reference>
<evidence type="ECO:0000256" key="6">
    <source>
        <dbReference type="ARBA" id="ARBA00022989"/>
    </source>
</evidence>
<comment type="caution">
    <text evidence="10">The sequence shown here is derived from an EMBL/GenBank/DDBJ whole genome shotgun (WGS) entry which is preliminary data.</text>
</comment>
<evidence type="ECO:0000256" key="7">
    <source>
        <dbReference type="ARBA" id="ARBA00023136"/>
    </source>
</evidence>
<dbReference type="PANTHER" id="PTHR30294">
    <property type="entry name" value="MEMBRANE COMPONENT OF ABC TRANSPORTER YHHJ-RELATED"/>
    <property type="match status" value="1"/>
</dbReference>
<protein>
    <submittedName>
        <fullName evidence="10">ABC transporter permease</fullName>
    </submittedName>
</protein>
<keyword evidence="4" id="KW-1003">Cell membrane</keyword>
<keyword evidence="5 8" id="KW-0812">Transmembrane</keyword>
<evidence type="ECO:0000256" key="1">
    <source>
        <dbReference type="ARBA" id="ARBA00004651"/>
    </source>
</evidence>
<dbReference type="EMBL" id="JADIMW010000069">
    <property type="protein sequence ID" value="MBO8438554.1"/>
    <property type="molecule type" value="Genomic_DNA"/>
</dbReference>
<evidence type="ECO:0000313" key="10">
    <source>
        <dbReference type="EMBL" id="MBO8438554.1"/>
    </source>
</evidence>